<gene>
    <name evidence="8" type="ORF">KDM89_02835</name>
</gene>
<proteinExistence type="inferred from homology"/>
<evidence type="ECO:0000259" key="7">
    <source>
        <dbReference type="PROSITE" id="PS50111"/>
    </source>
</evidence>
<comment type="subcellular location">
    <subcellularLocation>
        <location evidence="1">Membrane</location>
    </subcellularLocation>
</comment>
<reference evidence="8" key="1">
    <citation type="submission" date="2021-04" db="EMBL/GenBank/DDBJ databases">
        <title>novel species isolated from subtropical streams in China.</title>
        <authorList>
            <person name="Lu H."/>
        </authorList>
    </citation>
    <scope>NUCLEOTIDE SEQUENCE</scope>
    <source>
        <strain evidence="8">LFS511W</strain>
    </source>
</reference>
<feature type="transmembrane region" description="Helical" evidence="6">
    <location>
        <begin position="12"/>
        <end position="34"/>
    </location>
</feature>
<dbReference type="EMBL" id="JAGSPN010000001">
    <property type="protein sequence ID" value="MBR7781065.1"/>
    <property type="molecule type" value="Genomic_DNA"/>
</dbReference>
<evidence type="ECO:0000256" key="1">
    <source>
        <dbReference type="ARBA" id="ARBA00004370"/>
    </source>
</evidence>
<keyword evidence="9" id="KW-1185">Reference proteome</keyword>
<dbReference type="InterPro" id="IPR004090">
    <property type="entry name" value="Chemotax_Me-accpt_rcpt"/>
</dbReference>
<dbReference type="Gene3D" id="1.10.287.950">
    <property type="entry name" value="Methyl-accepting chemotaxis protein"/>
    <property type="match status" value="1"/>
</dbReference>
<evidence type="ECO:0000256" key="3">
    <source>
        <dbReference type="ARBA" id="ARBA00029447"/>
    </source>
</evidence>
<dbReference type="InterPro" id="IPR051310">
    <property type="entry name" value="MCP_chemotaxis"/>
</dbReference>
<comment type="similarity">
    <text evidence="3">Belongs to the methyl-accepting chemotaxis (MCP) protein family.</text>
</comment>
<protein>
    <submittedName>
        <fullName evidence="8">MCP four helix bundle domain-containing protein</fullName>
    </submittedName>
</protein>
<dbReference type="Pfam" id="PF12729">
    <property type="entry name" value="4HB_MCP_1"/>
    <property type="match status" value="1"/>
</dbReference>
<accession>A0A941DJD2</accession>
<comment type="caution">
    <text evidence="8">The sequence shown here is derived from an EMBL/GenBank/DDBJ whole genome shotgun (WGS) entry which is preliminary data.</text>
</comment>
<dbReference type="FunFam" id="1.10.287.950:FF:000001">
    <property type="entry name" value="Methyl-accepting chemotaxis sensory transducer"/>
    <property type="match status" value="1"/>
</dbReference>
<dbReference type="CDD" id="cd19411">
    <property type="entry name" value="MCP2201-like_sensor"/>
    <property type="match status" value="1"/>
</dbReference>
<feature type="domain" description="Methyl-accepting transducer" evidence="7">
    <location>
        <begin position="272"/>
        <end position="501"/>
    </location>
</feature>
<dbReference type="PROSITE" id="PS50111">
    <property type="entry name" value="CHEMOTAXIS_TRANSDUC_2"/>
    <property type="match status" value="1"/>
</dbReference>
<evidence type="ECO:0000256" key="2">
    <source>
        <dbReference type="ARBA" id="ARBA00022481"/>
    </source>
</evidence>
<evidence type="ECO:0000256" key="4">
    <source>
        <dbReference type="PROSITE-ProRule" id="PRU00284"/>
    </source>
</evidence>
<dbReference type="InterPro" id="IPR004089">
    <property type="entry name" value="MCPsignal_dom"/>
</dbReference>
<evidence type="ECO:0000313" key="8">
    <source>
        <dbReference type="EMBL" id="MBR7781065.1"/>
    </source>
</evidence>
<dbReference type="GO" id="GO:0006935">
    <property type="term" value="P:chemotaxis"/>
    <property type="evidence" value="ECO:0007669"/>
    <property type="project" value="InterPro"/>
</dbReference>
<name>A0A941DJD2_9BURK</name>
<dbReference type="InterPro" id="IPR047347">
    <property type="entry name" value="YvaQ-like_sensor"/>
</dbReference>
<keyword evidence="2" id="KW-0488">Methylation</keyword>
<dbReference type="RefSeq" id="WP_212686403.1">
    <property type="nucleotide sequence ID" value="NZ_JAGSPN010000001.1"/>
</dbReference>
<keyword evidence="6" id="KW-1133">Transmembrane helix</keyword>
<evidence type="ECO:0000256" key="6">
    <source>
        <dbReference type="SAM" id="Phobius"/>
    </source>
</evidence>
<dbReference type="GO" id="GO:0004888">
    <property type="term" value="F:transmembrane signaling receptor activity"/>
    <property type="evidence" value="ECO:0007669"/>
    <property type="project" value="InterPro"/>
</dbReference>
<keyword evidence="6" id="KW-0812">Transmembrane</keyword>
<keyword evidence="6" id="KW-0472">Membrane</keyword>
<dbReference type="Pfam" id="PF00015">
    <property type="entry name" value="MCPsignal"/>
    <property type="match status" value="1"/>
</dbReference>
<dbReference type="InterPro" id="IPR024478">
    <property type="entry name" value="HlyB_4HB_MCP"/>
</dbReference>
<dbReference type="SUPFAM" id="SSF58104">
    <property type="entry name" value="Methyl-accepting chemotaxis protein (MCP) signaling domain"/>
    <property type="match status" value="1"/>
</dbReference>
<dbReference type="PANTHER" id="PTHR43531:SF14">
    <property type="entry name" value="METHYL-ACCEPTING CHEMOTAXIS PROTEIN I-RELATED"/>
    <property type="match status" value="1"/>
</dbReference>
<evidence type="ECO:0000256" key="5">
    <source>
        <dbReference type="SAM" id="Coils"/>
    </source>
</evidence>
<dbReference type="GO" id="GO:0007165">
    <property type="term" value="P:signal transduction"/>
    <property type="evidence" value="ECO:0007669"/>
    <property type="project" value="UniProtKB-KW"/>
</dbReference>
<feature type="coiled-coil region" evidence="5">
    <location>
        <begin position="472"/>
        <end position="513"/>
    </location>
</feature>
<organism evidence="8 9">
    <name type="scientific">Undibacterium luofuense</name>
    <dbReference type="NCBI Taxonomy" id="2828733"/>
    <lineage>
        <taxon>Bacteria</taxon>
        <taxon>Pseudomonadati</taxon>
        <taxon>Pseudomonadota</taxon>
        <taxon>Betaproteobacteria</taxon>
        <taxon>Burkholderiales</taxon>
        <taxon>Oxalobacteraceae</taxon>
        <taxon>Undibacterium</taxon>
    </lineage>
</organism>
<dbReference type="GO" id="GO:0005886">
    <property type="term" value="C:plasma membrane"/>
    <property type="evidence" value="ECO:0007669"/>
    <property type="project" value="TreeGrafter"/>
</dbReference>
<dbReference type="AlphaFoldDB" id="A0A941DJD2"/>
<sequence>MKLSQWTVRRRLIVSYLLMFMLLMVVAVTGFYGLRVSNQALHHVVDVNVRKMALLEDMSDAVHVVSRVMRTVALLDDVAARTDQERKIPETREKYNKAFESLKAMPLDNAGTQFVKEIAHQATVTRPLNDRFLALELAGDKAAAASVLMKEAIPANTQWQDMIHHFITLQRGKNLADEHQAELAYQESILIMAGITASALVLVIVISVAITRSLLKQLGGEPAYAVQVAGIIASGDLSKPVIVEAGDNSSLLFAMSEMRQALSVMVAELRSSAGELAHSSDEIASGNVDLSQRTEEQASSLEETAAALEQLTEAVRLNAENAWKANQLASESTALAGTSNDMVAALIRNMDAIGESSGKIVEIISLIDGIAFQTNLLALNAAVEAARAGEQGRGFAVVASEVRTLAQRSASAAKEIKDLIADSELKVKKGTGLVKETEASISSMVSSVRKVGEVIAEIDHASAEQRTGIEHIQAAIANIDQVTQKNSTLVEEAAAASESMRRLSHQLEDMAARFMLAEGLSIRPAAAIAGKGRTGRQPPLKPLLS</sequence>
<dbReference type="Proteomes" id="UP000680067">
    <property type="component" value="Unassembled WGS sequence"/>
</dbReference>
<dbReference type="PANTHER" id="PTHR43531">
    <property type="entry name" value="PROTEIN ICFG"/>
    <property type="match status" value="1"/>
</dbReference>
<evidence type="ECO:0000313" key="9">
    <source>
        <dbReference type="Proteomes" id="UP000680067"/>
    </source>
</evidence>
<dbReference type="PRINTS" id="PR00260">
    <property type="entry name" value="CHEMTRNSDUCR"/>
</dbReference>
<dbReference type="CDD" id="cd11386">
    <property type="entry name" value="MCP_signal"/>
    <property type="match status" value="1"/>
</dbReference>
<keyword evidence="4" id="KW-0807">Transducer</keyword>
<keyword evidence="5" id="KW-0175">Coiled coil</keyword>
<dbReference type="SMART" id="SM00283">
    <property type="entry name" value="MA"/>
    <property type="match status" value="1"/>
</dbReference>